<evidence type="ECO:0000313" key="1">
    <source>
        <dbReference type="EMBL" id="SES34167.1"/>
    </source>
</evidence>
<accession>A0A1H9WKG7</accession>
<evidence type="ECO:0000313" key="2">
    <source>
        <dbReference type="Proteomes" id="UP000182841"/>
    </source>
</evidence>
<keyword evidence="2" id="KW-1185">Reference proteome</keyword>
<organism evidence="1 2">
    <name type="scientific">Streptomyces qinglanensis</name>
    <dbReference type="NCBI Taxonomy" id="943816"/>
    <lineage>
        <taxon>Bacteria</taxon>
        <taxon>Bacillati</taxon>
        <taxon>Actinomycetota</taxon>
        <taxon>Actinomycetes</taxon>
        <taxon>Kitasatosporales</taxon>
        <taxon>Streptomycetaceae</taxon>
        <taxon>Streptomyces</taxon>
    </lineage>
</organism>
<proteinExistence type="predicted"/>
<dbReference type="Proteomes" id="UP000182841">
    <property type="component" value="Unassembled WGS sequence"/>
</dbReference>
<sequence>MPITNRTSQDRARRADIAAAAAGAMPPAVPWIPPNGTDSQMQPAGIAWDAVRAPSHLARPALAALGDEAGAVIRDPYNGDLYWLLPPGAVTVWEPLPQVTTYGTACYVEIPPTGRTGGPGPYWIREPHDRHLTRPATLHAALATAVGEQRTEAES</sequence>
<evidence type="ECO:0008006" key="3">
    <source>
        <dbReference type="Google" id="ProtNLM"/>
    </source>
</evidence>
<dbReference type="AlphaFoldDB" id="A0A1H9WKG7"/>
<gene>
    <name evidence="1" type="ORF">SAMN05421870_11883</name>
</gene>
<name>A0A1H9WKG7_9ACTN</name>
<dbReference type="RefSeq" id="WP_177214368.1">
    <property type="nucleotide sequence ID" value="NZ_FOGO01000018.1"/>
</dbReference>
<reference evidence="2" key="1">
    <citation type="submission" date="2016-10" db="EMBL/GenBank/DDBJ databases">
        <authorList>
            <person name="Varghese N."/>
            <person name="Submissions S."/>
        </authorList>
    </citation>
    <scope>NUCLEOTIDE SEQUENCE [LARGE SCALE GENOMIC DNA]</scope>
    <source>
        <strain evidence="2">CGMCC 4.6825</strain>
    </source>
</reference>
<protein>
    <recommendedName>
        <fullName evidence="3">DNA primase/polymerase bifunctional N-terminal domain-containing protein</fullName>
    </recommendedName>
</protein>
<dbReference type="EMBL" id="FOGO01000018">
    <property type="protein sequence ID" value="SES34167.1"/>
    <property type="molecule type" value="Genomic_DNA"/>
</dbReference>